<evidence type="ECO:0000259" key="10">
    <source>
        <dbReference type="Pfam" id="PF25198"/>
    </source>
</evidence>
<protein>
    <submittedName>
        <fullName evidence="11">Ger(X)C family spore germination protein</fullName>
    </submittedName>
</protein>
<dbReference type="NCBIfam" id="TIGR02887">
    <property type="entry name" value="spore_ger_x_C"/>
    <property type="match status" value="1"/>
</dbReference>
<evidence type="ECO:0000256" key="1">
    <source>
        <dbReference type="ARBA" id="ARBA00004635"/>
    </source>
</evidence>
<feature type="domain" description="Spore germination protein N-terminal" evidence="10">
    <location>
        <begin position="24"/>
        <end position="191"/>
    </location>
</feature>
<evidence type="ECO:0000313" key="12">
    <source>
        <dbReference type="Proteomes" id="UP000658690"/>
    </source>
</evidence>
<dbReference type="InterPro" id="IPR046953">
    <property type="entry name" value="Spore_GerAC-like_C"/>
</dbReference>
<dbReference type="InterPro" id="IPR057336">
    <property type="entry name" value="GerAC_N"/>
</dbReference>
<keyword evidence="8" id="KW-0812">Transmembrane</keyword>
<keyword evidence="3" id="KW-0309">Germination</keyword>
<organism evidence="11 12">
    <name type="scientific">Paenibacillus germinis</name>
    <dbReference type="NCBI Taxonomy" id="2654979"/>
    <lineage>
        <taxon>Bacteria</taxon>
        <taxon>Bacillati</taxon>
        <taxon>Bacillota</taxon>
        <taxon>Bacilli</taxon>
        <taxon>Bacillales</taxon>
        <taxon>Paenibacillaceae</taxon>
        <taxon>Paenibacillus</taxon>
    </lineage>
</organism>
<sequence length="375" mass="43024">MNKRPLYVLIIFMIIIVIVPGCSDRLDMEDSTNNLALGMDLDKDNNLLVFLNSPSYGRDIKKKTLEVEVKSLTIRQSREQQDEFAPGVITGRKVQVMLIGKRILEHEDWFRILDVFFRDMKNPLTPRIIAVDGSISDIIYLHPKDQPMLPLLLRGMVDTKSARSETAKTTLQQLHWQMYEKGVTPYMSEIQLDKAKQIRLVGIMLLDHKGKYKTSLNTEETGLLQILNKNAKKPVSFTLPIPGEKKSGPFHTDHLSISVQGMKTKIKTSYKQNKFRFDINIKMPAGITELLFPFNVRKNGKELEKMISEHMQKQFDNLIKNIQKHQIDPIGLGLYARAHEYSQYKKVEDHWGEELSKADIHVSVKVIIGSMGPVK</sequence>
<dbReference type="InterPro" id="IPR008844">
    <property type="entry name" value="Spore_GerAC-like"/>
</dbReference>
<dbReference type="Proteomes" id="UP000658690">
    <property type="component" value="Unassembled WGS sequence"/>
</dbReference>
<comment type="similarity">
    <text evidence="2">Belongs to the GerABKC lipoprotein family.</text>
</comment>
<evidence type="ECO:0000259" key="9">
    <source>
        <dbReference type="Pfam" id="PF05504"/>
    </source>
</evidence>
<dbReference type="InterPro" id="IPR038501">
    <property type="entry name" value="Spore_GerAC_C_sf"/>
</dbReference>
<dbReference type="Gene3D" id="3.30.300.210">
    <property type="entry name" value="Nutrient germinant receptor protein C, domain 3"/>
    <property type="match status" value="1"/>
</dbReference>
<evidence type="ECO:0000256" key="6">
    <source>
        <dbReference type="ARBA" id="ARBA00023139"/>
    </source>
</evidence>
<evidence type="ECO:0000256" key="2">
    <source>
        <dbReference type="ARBA" id="ARBA00007886"/>
    </source>
</evidence>
<feature type="domain" description="Spore germination GerAC-like C-terminal" evidence="9">
    <location>
        <begin position="202"/>
        <end position="372"/>
    </location>
</feature>
<dbReference type="Pfam" id="PF05504">
    <property type="entry name" value="Spore_GerAC"/>
    <property type="match status" value="1"/>
</dbReference>
<proteinExistence type="inferred from homology"/>
<keyword evidence="6" id="KW-0564">Palmitate</keyword>
<keyword evidence="8" id="KW-1133">Transmembrane helix</keyword>
<evidence type="ECO:0000256" key="4">
    <source>
        <dbReference type="ARBA" id="ARBA00022729"/>
    </source>
</evidence>
<evidence type="ECO:0000313" key="11">
    <source>
        <dbReference type="EMBL" id="NOU86147.1"/>
    </source>
</evidence>
<keyword evidence="4" id="KW-0732">Signal</keyword>
<dbReference type="PANTHER" id="PTHR35789:SF1">
    <property type="entry name" value="SPORE GERMINATION PROTEIN B3"/>
    <property type="match status" value="1"/>
</dbReference>
<reference evidence="11 12" key="1">
    <citation type="submission" date="2019-10" db="EMBL/GenBank/DDBJ databases">
        <title>Description of Paenibacillus choica sp. nov.</title>
        <authorList>
            <person name="Carlier A."/>
            <person name="Qi S."/>
        </authorList>
    </citation>
    <scope>NUCLEOTIDE SEQUENCE [LARGE SCALE GENOMIC DNA]</scope>
    <source>
        <strain evidence="11 12">LMG 31460</strain>
    </source>
</reference>
<name>A0ABX1YYE1_9BACL</name>
<comment type="subcellular location">
    <subcellularLocation>
        <location evidence="1">Membrane</location>
        <topology evidence="1">Lipid-anchor</topology>
    </subcellularLocation>
</comment>
<dbReference type="RefSeq" id="WP_171689434.1">
    <property type="nucleotide sequence ID" value="NZ_WHOC01000048.1"/>
</dbReference>
<dbReference type="PANTHER" id="PTHR35789">
    <property type="entry name" value="SPORE GERMINATION PROTEIN B3"/>
    <property type="match status" value="1"/>
</dbReference>
<gene>
    <name evidence="11" type="ORF">GC102_10205</name>
</gene>
<dbReference type="Pfam" id="PF25198">
    <property type="entry name" value="Spore_GerAC_N"/>
    <property type="match status" value="1"/>
</dbReference>
<keyword evidence="12" id="KW-1185">Reference proteome</keyword>
<evidence type="ECO:0000256" key="3">
    <source>
        <dbReference type="ARBA" id="ARBA00022544"/>
    </source>
</evidence>
<comment type="caution">
    <text evidence="11">The sequence shown here is derived from an EMBL/GenBank/DDBJ whole genome shotgun (WGS) entry which is preliminary data.</text>
</comment>
<feature type="transmembrane region" description="Helical" evidence="8">
    <location>
        <begin position="6"/>
        <end position="23"/>
    </location>
</feature>
<evidence type="ECO:0000256" key="7">
    <source>
        <dbReference type="ARBA" id="ARBA00023288"/>
    </source>
</evidence>
<keyword evidence="7" id="KW-0449">Lipoprotein</keyword>
<accession>A0ABX1YYE1</accession>
<dbReference type="EMBL" id="WHOC01000048">
    <property type="protein sequence ID" value="NOU86147.1"/>
    <property type="molecule type" value="Genomic_DNA"/>
</dbReference>
<evidence type="ECO:0000256" key="5">
    <source>
        <dbReference type="ARBA" id="ARBA00023136"/>
    </source>
</evidence>
<keyword evidence="5 8" id="KW-0472">Membrane</keyword>
<evidence type="ECO:0000256" key="8">
    <source>
        <dbReference type="SAM" id="Phobius"/>
    </source>
</evidence>